<accession>A0A9P3LZR3</accession>
<dbReference type="OrthoDB" id="17798at2759"/>
<dbReference type="EMBL" id="BQFW01000012">
    <property type="protein sequence ID" value="GJJ76478.1"/>
    <property type="molecule type" value="Genomic_DNA"/>
</dbReference>
<proteinExistence type="predicted"/>
<feature type="compositionally biased region" description="Polar residues" evidence="1">
    <location>
        <begin position="1541"/>
        <end position="1551"/>
    </location>
</feature>
<feature type="region of interest" description="Disordered" evidence="1">
    <location>
        <begin position="1531"/>
        <end position="1597"/>
    </location>
</feature>
<evidence type="ECO:0000256" key="1">
    <source>
        <dbReference type="SAM" id="MobiDB-lite"/>
    </source>
</evidence>
<comment type="caution">
    <text evidence="2">The sequence shown here is derived from an EMBL/GenBank/DDBJ whole genome shotgun (WGS) entry which is preliminary data.</text>
</comment>
<name>A0A9P3LZR3_9FUNG</name>
<feature type="compositionally biased region" description="Low complexity" evidence="1">
    <location>
        <begin position="1582"/>
        <end position="1595"/>
    </location>
</feature>
<evidence type="ECO:0000313" key="2">
    <source>
        <dbReference type="EMBL" id="GJJ76478.1"/>
    </source>
</evidence>
<reference evidence="2" key="2">
    <citation type="journal article" date="2022" name="Microbiol. Resour. Announc.">
        <title>Whole-Genome Sequence of Entomortierella parvispora E1425, a Mucoromycotan Fungus Associated with Burkholderiaceae-Related Endosymbiotic Bacteria.</title>
        <authorList>
            <person name="Herlambang A."/>
            <person name="Guo Y."/>
            <person name="Takashima Y."/>
            <person name="Narisawa K."/>
            <person name="Ohta H."/>
            <person name="Nishizawa T."/>
        </authorList>
    </citation>
    <scope>NUCLEOTIDE SEQUENCE</scope>
    <source>
        <strain evidence="2">E1425</strain>
    </source>
</reference>
<gene>
    <name evidence="2" type="ORF">EMPS_08837</name>
</gene>
<keyword evidence="3" id="KW-1185">Reference proteome</keyword>
<feature type="region of interest" description="Disordered" evidence="1">
    <location>
        <begin position="1431"/>
        <end position="1482"/>
    </location>
</feature>
<sequence>MSRLFPQSSERTSATLLEEFALNPEKRPDLVESIPADSADYYLYRLRLISQDLQDPSKEITSKRIDEAMAVLTSASVAPSFMHKKDLLEQFRNQFALLAYKVQPDLLLKQLSFKKSSVTQLDFAAQAEVKAATATTGKEGLGDIRDSLSSTLDQNEVRTDVLVDKILEEFGTEKSLSNLQVSQSAWPFLMARPETEAALLKLNPDVLLRLFKAMQVPISPKSMGILGQTDTSRADKLIVKMILHLVETKKLSFTENLNHFQELTIEQLDAMLEQVPRLIHDEGFVSLLEKRIVPRPSVDYEVKEAAEVHGEWLDRMVAFVDKLSPKFNRHKLSVYLMSLEYDLNSGVMDKAKFMKYIAIPRTHNYYNGEKLGLKEKNVVNITSTETLLHWSQRVKSVTQRGDDNIIREYLAHFITAARSFAEFEEYFSVKDFLEPILGQAMLTSGDKDVATWSKLLPPSNNLTKLTEQTIIKFSRGNPATFLPEDPVVFKLKVKNAQRVIVRVFEVKTLEYLQQHAGTVGTALNLEGLSPNWEQTLSFDHPPIEIHEVKVELPELANRRGAFVMDVICNGENSSAYFTKGYLDYIERQSVAGHVLTVIDENQKKITEDVGIWFNGIFYKTNEAGDIIIPYKRRSSDISAREIFITHNDFTTRRSFLPSSENYEMSMSCHVDHESLVAGSVAKVLIKPVVTVAGGNVVCPVELLEQVTLQVVSEDTSDTESTKTVLDFKVFDNEMSVYNFQVPENLQVLTITMTARIKVMATGEFENLEASKAIFGESSDSDQIVTVQFKDRKQQVQLHGELLTMLRRTAAGYEIHVMGKNGEKRPNVPMDITFSHPVWYKGLSKYLLSDERGIVHLGPLEDITSVTCSINHNSWTLVGSDKGSLPGVIHGIAGTPIQVPSSRQDVCYIRSISLFKCVVERRGTYWCMTEDCTDKIRVMNGLLTISDLAPGYYTLNMDGAKIEITVASAKASKPRIKDLDDYHVGVNPMLEVPDSARHPLHMLPAIADDEAEVVDIHVRNWTAATRVCIVATRFIPNTPMFDDLSVKDTLEPWRMPKTEKTLTTYSAGRILGEEYQYILNRKTQTNHWAGNLLEKPSVLLTPWSIADTTMSKQAMAATDERNVNTTTTAGYMNAVPGSSGRGLGRGGALRHRKILPPGLPPMLTFSAQPSVILTNLIPNQTTGQLRVPYSDLKECSFLQIYVTDAHQALVQTLPVLSQAETALQKRDLRFKSALNYTRHYIGERSGTQLNPAIAGASLPDGTRDAHAITLASNGSSSSAIRIINSVSQVYDLMATLVEGGVHKQNLKKFEFVTEWHRFSEAEKNEKFSKWNCHELNLFIYRKDRVYFDKVVKPFIKSKLLKSFVDDYLIGASLERYTVLTEFNHLTCMEKCLLAQRVPRLKPSVVQWIRSRTRNSKVASDVKLFRTVMRSGDAEEIPSSPGYSPTSSAHSASSLVDHESDSFESVTGSSLPPPPPPPMGGGGYSAASLFGSSATGSLFGSPAPGSLFGSVAPVSGFGAAVPVSGLGSSAQQNSLFGGPSAASPASPQRTSGSFDFGAPRSPATMTQSFGSARSSAPPPPPAPISARNQTQQMQQQQFKPVDLTKEMAETYYWGRQDEAIETNDANTFWMDYVAWDEANDGSFLSQNFVVNSATFTNAMATLALLDVTFKPKDASIKRSADRNLVVASSSPAIVFHSSTKESYQTPMTGSVIATQQYYKKLEKTIYSNKLGTNVRNYVRPGAEFRPLESYGAHVVLMNATPNPMKLHLEVQLPHGAMPIGLLEPNQDIELNGHGTFQYEYLFYFPVEGDFEHYPAHISDDEDIIAFAAPSVLKVRAQESSTISDVVDTTTWNYVVTRGSDDEVLTKLSADPLDGLPVEILVPRLYRNSGFLKNVTKVLRERHEYNERIWSVSLALNELDEELEILLQEYIATQPVSGKVGPWFTSRLLRTRPESRYKRAQVPAFHYLEYFPLINARTHKATRDSTILNDRFKTQFDRFLVLLCSKPIHEVNDLLVLIVYLLAQDRVFEAKEQFLKLSAMVQSQGLDQDPEIKAFQHIQYDYLRCYLSLCVEVQTPSSNVDGLGLIENLVLDLEDVLTILNGYRQYPVKRWNKLFRDMRHYVDEILKDSLEAVGDTATSTKDPTDQEVVAIEDMPRPADSTSVTVDFKISTNSQIEIRHQGVREVRVEYYVIDAETMFSSNPLTFSDQEEKLTSVSSGNKTAGGNDSGAAGNSYRLIKPNGVDKHLVEANGLLSVPILDQYLNTNVMISVSTTPAAATKTWRAYYSQTIDVQCNERAGTIKVMAKGKKDKDTANNSPALSFRPIRGGYVKVYAEMKSGYRATSFWKDGYTDLVGQFEYAKVSTGAANGGGLSDVRRFLVFVDGGKEGCVVKTVPVPAV</sequence>
<organism evidence="2 3">
    <name type="scientific">Entomortierella parvispora</name>
    <dbReference type="NCBI Taxonomy" id="205924"/>
    <lineage>
        <taxon>Eukaryota</taxon>
        <taxon>Fungi</taxon>
        <taxon>Fungi incertae sedis</taxon>
        <taxon>Mucoromycota</taxon>
        <taxon>Mortierellomycotina</taxon>
        <taxon>Mortierellomycetes</taxon>
        <taxon>Mortierellales</taxon>
        <taxon>Mortierellaceae</taxon>
        <taxon>Entomortierella</taxon>
    </lineage>
</organism>
<evidence type="ECO:0000313" key="3">
    <source>
        <dbReference type="Proteomes" id="UP000827284"/>
    </source>
</evidence>
<feature type="compositionally biased region" description="Low complexity" evidence="1">
    <location>
        <begin position="1442"/>
        <end position="1452"/>
    </location>
</feature>
<protein>
    <submittedName>
        <fullName evidence="2">Uncharacterized protein</fullName>
    </submittedName>
</protein>
<feature type="region of interest" description="Disordered" evidence="1">
    <location>
        <begin position="2206"/>
        <end position="2227"/>
    </location>
</feature>
<dbReference type="Proteomes" id="UP000827284">
    <property type="component" value="Unassembled WGS sequence"/>
</dbReference>
<reference evidence="2" key="1">
    <citation type="submission" date="2021-11" db="EMBL/GenBank/DDBJ databases">
        <authorList>
            <person name="Herlambang A."/>
            <person name="Guo Y."/>
            <person name="Takashima Y."/>
            <person name="Nishizawa T."/>
        </authorList>
    </citation>
    <scope>NUCLEOTIDE SEQUENCE</scope>
    <source>
        <strain evidence="2">E1425</strain>
    </source>
</reference>